<organism evidence="2 3">
    <name type="scientific">Hohenbuehelia grisea</name>
    <dbReference type="NCBI Taxonomy" id="104357"/>
    <lineage>
        <taxon>Eukaryota</taxon>
        <taxon>Fungi</taxon>
        <taxon>Dikarya</taxon>
        <taxon>Basidiomycota</taxon>
        <taxon>Agaricomycotina</taxon>
        <taxon>Agaricomycetes</taxon>
        <taxon>Agaricomycetidae</taxon>
        <taxon>Agaricales</taxon>
        <taxon>Pleurotineae</taxon>
        <taxon>Pleurotaceae</taxon>
        <taxon>Hohenbuehelia</taxon>
    </lineage>
</organism>
<dbReference type="Proteomes" id="UP001556367">
    <property type="component" value="Unassembled WGS sequence"/>
</dbReference>
<accession>A0ABR3JC89</accession>
<sequence length="93" mass="9906">MADGGYRQGQALDLAQSVATTSASLKSLGLPASLRKHIPMTTPKMPGAPPSGLVHRSQSLHQRGQSVVSPQDLLLRKGSDNKRKRSSWDGGVF</sequence>
<evidence type="ECO:0000313" key="2">
    <source>
        <dbReference type="EMBL" id="KAL0952901.1"/>
    </source>
</evidence>
<evidence type="ECO:0000313" key="3">
    <source>
        <dbReference type="Proteomes" id="UP001556367"/>
    </source>
</evidence>
<reference evidence="3" key="1">
    <citation type="submission" date="2024-06" db="EMBL/GenBank/DDBJ databases">
        <title>Multi-omics analyses provide insights into the biosynthesis of the anticancer antibiotic pleurotin in Hohenbuehelia grisea.</title>
        <authorList>
            <person name="Weaver J.A."/>
            <person name="Alberti F."/>
        </authorList>
    </citation>
    <scope>NUCLEOTIDE SEQUENCE [LARGE SCALE GENOMIC DNA]</scope>
    <source>
        <strain evidence="3">T-177</strain>
    </source>
</reference>
<feature type="compositionally biased region" description="Polar residues" evidence="1">
    <location>
        <begin position="56"/>
        <end position="69"/>
    </location>
</feature>
<gene>
    <name evidence="2" type="ORF">HGRIS_007119</name>
</gene>
<evidence type="ECO:0000256" key="1">
    <source>
        <dbReference type="SAM" id="MobiDB-lite"/>
    </source>
</evidence>
<dbReference type="EMBL" id="JASNQZ010000010">
    <property type="protein sequence ID" value="KAL0952901.1"/>
    <property type="molecule type" value="Genomic_DNA"/>
</dbReference>
<protein>
    <submittedName>
        <fullName evidence="2">Uncharacterized protein</fullName>
    </submittedName>
</protein>
<name>A0ABR3JC89_9AGAR</name>
<comment type="caution">
    <text evidence="2">The sequence shown here is derived from an EMBL/GenBank/DDBJ whole genome shotgun (WGS) entry which is preliminary data.</text>
</comment>
<feature type="region of interest" description="Disordered" evidence="1">
    <location>
        <begin position="37"/>
        <end position="93"/>
    </location>
</feature>
<proteinExistence type="predicted"/>
<keyword evidence="3" id="KW-1185">Reference proteome</keyword>